<evidence type="ECO:0000313" key="2">
    <source>
        <dbReference type="EMBL" id="MEO9246790.1"/>
    </source>
</evidence>
<dbReference type="InterPro" id="IPR001387">
    <property type="entry name" value="Cro/C1-type_HTH"/>
</dbReference>
<accession>A0ABV0IH06</accession>
<dbReference type="SUPFAM" id="SSF47413">
    <property type="entry name" value="lambda repressor-like DNA-binding domains"/>
    <property type="match status" value="1"/>
</dbReference>
<dbReference type="SMART" id="SM00530">
    <property type="entry name" value="HTH_XRE"/>
    <property type="match status" value="1"/>
</dbReference>
<protein>
    <submittedName>
        <fullName evidence="2">Helix-turn-helix transcriptional regulator</fullName>
    </submittedName>
</protein>
<dbReference type="RefSeq" id="WP_347919038.1">
    <property type="nucleotide sequence ID" value="NZ_JBDXMX010000001.1"/>
</dbReference>
<dbReference type="Gene3D" id="1.10.260.40">
    <property type="entry name" value="lambda repressor-like DNA-binding domains"/>
    <property type="match status" value="1"/>
</dbReference>
<keyword evidence="3" id="KW-1185">Reference proteome</keyword>
<evidence type="ECO:0000259" key="1">
    <source>
        <dbReference type="PROSITE" id="PS50943"/>
    </source>
</evidence>
<gene>
    <name evidence="2" type="ORF">ABDK96_03760</name>
</gene>
<dbReference type="InterPro" id="IPR010982">
    <property type="entry name" value="Lambda_DNA-bd_dom_sf"/>
</dbReference>
<proteinExistence type="predicted"/>
<dbReference type="CDD" id="cd00093">
    <property type="entry name" value="HTH_XRE"/>
    <property type="match status" value="1"/>
</dbReference>
<dbReference type="Proteomes" id="UP001484097">
    <property type="component" value="Unassembled WGS sequence"/>
</dbReference>
<comment type="caution">
    <text evidence="2">The sequence shown here is derived from an EMBL/GenBank/DDBJ whole genome shotgun (WGS) entry which is preliminary data.</text>
</comment>
<reference evidence="2 3" key="1">
    <citation type="submission" date="2024-05" db="EMBL/GenBank/DDBJ databases">
        <authorList>
            <person name="Yi C."/>
        </authorList>
    </citation>
    <scope>NUCLEOTIDE SEQUENCE [LARGE SCALE GENOMIC DNA]</scope>
    <source>
        <strain evidence="2 3">XS13</strain>
    </source>
</reference>
<evidence type="ECO:0000313" key="3">
    <source>
        <dbReference type="Proteomes" id="UP001484097"/>
    </source>
</evidence>
<feature type="domain" description="HTH cro/C1-type" evidence="1">
    <location>
        <begin position="11"/>
        <end position="65"/>
    </location>
</feature>
<name>A0ABV0IH06_9MICC</name>
<dbReference type="PROSITE" id="PS50943">
    <property type="entry name" value="HTH_CROC1"/>
    <property type="match status" value="1"/>
</dbReference>
<dbReference type="EMBL" id="JBDXMX010000001">
    <property type="protein sequence ID" value="MEO9246790.1"/>
    <property type="molecule type" value="Genomic_DNA"/>
</dbReference>
<organism evidence="2 3">
    <name type="scientific">Citricoccus nitrophenolicus</name>
    <dbReference type="NCBI Taxonomy" id="863575"/>
    <lineage>
        <taxon>Bacteria</taxon>
        <taxon>Bacillati</taxon>
        <taxon>Actinomycetota</taxon>
        <taxon>Actinomycetes</taxon>
        <taxon>Micrococcales</taxon>
        <taxon>Micrococcaceae</taxon>
        <taxon>Citricoccus</taxon>
    </lineage>
</organism>
<sequence length="83" mass="9164">MSYQSQLRANIVAELSRRDITQTDAAKRMGLPQNALSARIRGRIDFRIGELVALADLLGVRLDVLTEGVQEPAERMQDRAVGA</sequence>
<dbReference type="Pfam" id="PF01381">
    <property type="entry name" value="HTH_3"/>
    <property type="match status" value="1"/>
</dbReference>